<dbReference type="AlphaFoldDB" id="A0A0G4ICB8"/>
<feature type="region of interest" description="Disordered" evidence="3">
    <location>
        <begin position="692"/>
        <end position="735"/>
    </location>
</feature>
<evidence type="ECO:0000313" key="4">
    <source>
        <dbReference type="EMBL" id="CEM54858.1"/>
    </source>
</evidence>
<dbReference type="InterPro" id="IPR002110">
    <property type="entry name" value="Ankyrin_rpt"/>
</dbReference>
<dbReference type="VEuPathDB" id="CryptoDB:Cvel_13103"/>
<reference evidence="4" key="1">
    <citation type="submission" date="2014-11" db="EMBL/GenBank/DDBJ databases">
        <authorList>
            <person name="Otto D Thomas"/>
            <person name="Naeem Raeece"/>
        </authorList>
    </citation>
    <scope>NUCLEOTIDE SEQUENCE</scope>
</reference>
<feature type="region of interest" description="Disordered" evidence="3">
    <location>
        <begin position="382"/>
        <end position="407"/>
    </location>
</feature>
<protein>
    <submittedName>
        <fullName evidence="4">Uncharacterized protein</fullName>
    </submittedName>
</protein>
<evidence type="ECO:0000256" key="2">
    <source>
        <dbReference type="ARBA" id="ARBA00023043"/>
    </source>
</evidence>
<dbReference type="InterPro" id="IPR036770">
    <property type="entry name" value="Ankyrin_rpt-contain_sf"/>
</dbReference>
<feature type="compositionally biased region" description="Gly residues" evidence="3">
    <location>
        <begin position="707"/>
        <end position="729"/>
    </location>
</feature>
<gene>
    <name evidence="4" type="ORF">Cvel_13103</name>
</gene>
<feature type="compositionally biased region" description="Polar residues" evidence="3">
    <location>
        <begin position="388"/>
        <end position="400"/>
    </location>
</feature>
<evidence type="ECO:0000256" key="3">
    <source>
        <dbReference type="SAM" id="MobiDB-lite"/>
    </source>
</evidence>
<dbReference type="InterPro" id="IPR050745">
    <property type="entry name" value="Multifunctional_regulatory"/>
</dbReference>
<proteinExistence type="predicted"/>
<sequence length="994" mass="106835">MAAKDSDILSVLIASGILGLRKFCLLSSVSKKLLALRDDLSPLGFGSVCPGFSDPPERGEVCRFLANAFERDDAKALQQILALKGMAGRYPFLLRQALQDHPRSDKCIEFLMLRGVTPYCADLSEEAIGTLTAVRVAQMIRLKVLSPDSFCEGRPTRRERMRSLLNTLIENNQFEEAEALVVAGARADVCNWHPCRRSNVTPCVHSINTPLHVLVEQLASNAEKERGTRQIAAGISVGDIELDPAGPSVGEMGRYIERRKKGLSLLGLLARASKQAGCLDWRQKGSAGSAPDLLYARFLPECTAFGMACFYGDVEAVRVLSEVTDRVEVGGVQLPFLVLGARCQRLIHRRRGHSEEIDARCAEILEVLGGLEGVDLNAVKKAGEQNGPAGSSSVPLSDSTGPEYRPDRHTPLSLACSLGMAKSAEALLRKGAVPRRVRASASPLHEALFYDRNHDSETLTSLLLRWKADPNETVVTFGTIYTLLQKTLSPFFEDSVRFGNPYSKTTAKLAKLLILNGARCPLSSPPPQTVTETGGTPGLCTQSLVVPACSTKDAELVSLLCSIGGADPNARGKAESAENAPAVYPVTHAVNVTEGGEEAVGLLEALASAGANLDVTEEDGHGLLSLTSEIVDMLLEAGADPNEIGTLRGGDGKDRLTCPLQAVMDQEEPGPGMVRAVFGVVDSLIRHGARCPEVSPAERESQPQSSGGQGEASTGSGGRGGLQGNGGTGEVTERERSDVSALYKACLFGDAPLVEVLRQRGQARPRGKREVAGVLAVLLTDRANESQAERGVGSQRVVEQWRLAEKFVSEEVTFSSQSGWTVWWIGGNWHSCASPWAPRFGSGSWLADLIALEEARGPVLLDIIRALPQEEVEEPLIRADIGQTPFYLCVSELNLRDGDFSPLVVAIKERWDEGVNVLIEKGVCINRNNADPLGILCSPVFAALDTKQWELAGRLIEKGGRVTSVEQAKVLPETLEFLPADLRDKVFPGSAPSL</sequence>
<keyword evidence="2" id="KW-0040">ANK repeat</keyword>
<evidence type="ECO:0000256" key="1">
    <source>
        <dbReference type="ARBA" id="ARBA00022737"/>
    </source>
</evidence>
<name>A0A0G4ICB8_9ALVE</name>
<keyword evidence="1" id="KW-0677">Repeat</keyword>
<organism evidence="4">
    <name type="scientific">Chromera velia CCMP2878</name>
    <dbReference type="NCBI Taxonomy" id="1169474"/>
    <lineage>
        <taxon>Eukaryota</taxon>
        <taxon>Sar</taxon>
        <taxon>Alveolata</taxon>
        <taxon>Colpodellida</taxon>
        <taxon>Chromeraceae</taxon>
        <taxon>Chromera</taxon>
    </lineage>
</organism>
<dbReference type="SMART" id="SM00248">
    <property type="entry name" value="ANK"/>
    <property type="match status" value="7"/>
</dbReference>
<dbReference type="Gene3D" id="1.25.40.20">
    <property type="entry name" value="Ankyrin repeat-containing domain"/>
    <property type="match status" value="2"/>
</dbReference>
<dbReference type="PANTHER" id="PTHR24189">
    <property type="entry name" value="MYOTROPHIN"/>
    <property type="match status" value="1"/>
</dbReference>
<dbReference type="PhylomeDB" id="A0A0G4ICB8"/>
<accession>A0A0G4ICB8</accession>
<dbReference type="SUPFAM" id="SSF48403">
    <property type="entry name" value="Ankyrin repeat"/>
    <property type="match status" value="2"/>
</dbReference>
<dbReference type="EMBL" id="CDMZ01005824">
    <property type="protein sequence ID" value="CEM54858.1"/>
    <property type="molecule type" value="Genomic_DNA"/>
</dbReference>